<dbReference type="Gene3D" id="2.130.10.10">
    <property type="entry name" value="YVTN repeat-like/Quinoprotein amine dehydrogenase"/>
    <property type="match status" value="1"/>
</dbReference>
<dbReference type="InterPro" id="IPR015943">
    <property type="entry name" value="WD40/YVTN_repeat-like_dom_sf"/>
</dbReference>
<evidence type="ECO:0000259" key="3">
    <source>
        <dbReference type="Pfam" id="PF13360"/>
    </source>
</evidence>
<evidence type="ECO:0000313" key="4">
    <source>
        <dbReference type="EMBL" id="MCX2818287.1"/>
    </source>
</evidence>
<dbReference type="EMBL" id="RKLV01000002">
    <property type="protein sequence ID" value="MCX2818287.1"/>
    <property type="molecule type" value="Genomic_DNA"/>
</dbReference>
<dbReference type="InterPro" id="IPR011635">
    <property type="entry name" value="CARDB"/>
</dbReference>
<feature type="domain" description="Pyrrolo-quinoline quinone repeat" evidence="3">
    <location>
        <begin position="82"/>
        <end position="156"/>
    </location>
</feature>
<dbReference type="Pfam" id="PF13360">
    <property type="entry name" value="PQQ_2"/>
    <property type="match status" value="2"/>
</dbReference>
<evidence type="ECO:0000256" key="1">
    <source>
        <dbReference type="SAM" id="MobiDB-lite"/>
    </source>
</evidence>
<proteinExistence type="predicted"/>
<evidence type="ECO:0000259" key="2">
    <source>
        <dbReference type="Pfam" id="PF07705"/>
    </source>
</evidence>
<keyword evidence="5" id="KW-1185">Reference proteome</keyword>
<sequence>MLQTDRRGLLKLSGCALATIGSFPSVSASSGGWHKPRANPANTATASTGPENGVSSGWSKNVGTVGTPVSADGTVYAATSGGSVLGFDASDGERLWSYDAGDGIDAPVSYADGSVYFTAGAVTYALDASNGEEIWSRRGTGASVSPVNAVDGTVYVGLSSTVYGLGKHTGTVLWKESLSAPLAGSPAVRDGTVYVATRDGNLYGFEADGGLGWTADAGASVAGAPVVTDDGVFVVGGRGGVRSFGTDGDENWSESLTKRVTASPAVDDDHVYVATDEGDVHALRTSSGWEDWVFEGDGSAYAPVVGGGTVYAVLGGTLHAVDASNGNERWSHDGVSGSPAIVGTDLLVGDGRLRRLTGGFRSPDTAVVSASLGSDTVEVGGSVGVDARIRNSGDADGTHQAVVYVDDVSAEFRRVDVPAGETVDVSFSVSFDEPGEHAVRVGGSDAGSVEVTDGSASDRQGDGGDDGTENGTDDGGAGDTDTNTTDGRSADGEPTPGFGLPAVASATLAVLAKRLLASDEDS</sequence>
<dbReference type="InterPro" id="IPR013783">
    <property type="entry name" value="Ig-like_fold"/>
</dbReference>
<name>A0A9Q4GG41_9EURY</name>
<comment type="caution">
    <text evidence="4">The sequence shown here is derived from an EMBL/GenBank/DDBJ whole genome shotgun (WGS) entry which is preliminary data.</text>
</comment>
<dbReference type="InterPro" id="IPR011047">
    <property type="entry name" value="Quinoprotein_ADH-like_sf"/>
</dbReference>
<feature type="domain" description="Pyrrolo-quinoline quinone repeat" evidence="3">
    <location>
        <begin position="160"/>
        <end position="255"/>
    </location>
</feature>
<dbReference type="Gene3D" id="2.40.10.480">
    <property type="match status" value="1"/>
</dbReference>
<protein>
    <submittedName>
        <fullName evidence="4">PQQ-binding-like beta-propeller repeat protein</fullName>
    </submittedName>
</protein>
<dbReference type="SUPFAM" id="SSF50998">
    <property type="entry name" value="Quinoprotein alcohol dehydrogenase-like"/>
    <property type="match status" value="2"/>
</dbReference>
<dbReference type="PANTHER" id="PTHR34512">
    <property type="entry name" value="CELL SURFACE PROTEIN"/>
    <property type="match status" value="1"/>
</dbReference>
<feature type="region of interest" description="Disordered" evidence="1">
    <location>
        <begin position="25"/>
        <end position="60"/>
    </location>
</feature>
<dbReference type="Gene3D" id="2.60.40.10">
    <property type="entry name" value="Immunoglobulins"/>
    <property type="match status" value="1"/>
</dbReference>
<dbReference type="Proteomes" id="UP001149411">
    <property type="component" value="Unassembled WGS sequence"/>
</dbReference>
<evidence type="ECO:0000313" key="5">
    <source>
        <dbReference type="Proteomes" id="UP001149411"/>
    </source>
</evidence>
<gene>
    <name evidence="4" type="ORF">EGH25_02830</name>
</gene>
<dbReference type="RefSeq" id="WP_266086044.1">
    <property type="nucleotide sequence ID" value="NZ_RKLV01000002.1"/>
</dbReference>
<dbReference type="Gene3D" id="2.40.128.630">
    <property type="match status" value="1"/>
</dbReference>
<feature type="domain" description="CARDB" evidence="2">
    <location>
        <begin position="366"/>
        <end position="442"/>
    </location>
</feature>
<feature type="compositionally biased region" description="Polar residues" evidence="1">
    <location>
        <begin position="40"/>
        <end position="60"/>
    </location>
</feature>
<dbReference type="InterPro" id="IPR018391">
    <property type="entry name" value="PQQ_b-propeller_rpt"/>
</dbReference>
<feature type="region of interest" description="Disordered" evidence="1">
    <location>
        <begin position="435"/>
        <end position="500"/>
    </location>
</feature>
<dbReference type="InterPro" id="IPR002372">
    <property type="entry name" value="PQQ_rpt_dom"/>
</dbReference>
<dbReference type="AlphaFoldDB" id="A0A9Q4GG41"/>
<feature type="compositionally biased region" description="Acidic residues" evidence="1">
    <location>
        <begin position="463"/>
        <end position="472"/>
    </location>
</feature>
<organism evidence="4 5">
    <name type="scientific">Halorutilus salinus</name>
    <dbReference type="NCBI Taxonomy" id="2487751"/>
    <lineage>
        <taxon>Archaea</taxon>
        <taxon>Methanobacteriati</taxon>
        <taxon>Methanobacteriota</taxon>
        <taxon>Stenosarchaea group</taxon>
        <taxon>Halobacteria</taxon>
        <taxon>Halorutilales</taxon>
        <taxon>Halorutilaceae</taxon>
        <taxon>Halorutilus</taxon>
    </lineage>
</organism>
<dbReference type="SMART" id="SM00564">
    <property type="entry name" value="PQQ"/>
    <property type="match status" value="7"/>
</dbReference>
<dbReference type="Pfam" id="PF07705">
    <property type="entry name" value="CARDB"/>
    <property type="match status" value="1"/>
</dbReference>
<reference evidence="4" key="1">
    <citation type="submission" date="2022-09" db="EMBL/GenBank/DDBJ databases">
        <title>Haloadaptaus new haloarchaeum isolated from saline soil.</title>
        <authorList>
            <person name="Duran-Viseras A."/>
            <person name="Sanchez-Porro C."/>
            <person name="Ventosa A."/>
        </authorList>
    </citation>
    <scope>NUCLEOTIDE SEQUENCE</scope>
    <source>
        <strain evidence="4">F3-133</strain>
    </source>
</reference>
<accession>A0A9Q4GG41</accession>
<dbReference type="PANTHER" id="PTHR34512:SF30">
    <property type="entry name" value="OUTER MEMBRANE PROTEIN ASSEMBLY FACTOR BAMB"/>
    <property type="match status" value="1"/>
</dbReference>